<dbReference type="PROSITE" id="PS51257">
    <property type="entry name" value="PROKAR_LIPOPROTEIN"/>
    <property type="match status" value="1"/>
</dbReference>
<name>A0A6L9Y5I1_9BURK</name>
<dbReference type="EMBL" id="JAAGYR010000008">
    <property type="protein sequence ID" value="NEN75742.1"/>
    <property type="molecule type" value="Genomic_DNA"/>
</dbReference>
<proteinExistence type="predicted"/>
<gene>
    <name evidence="1" type="ORF">F9B74_05295</name>
</gene>
<reference evidence="1 2" key="1">
    <citation type="submission" date="2020-02" db="EMBL/GenBank/DDBJ databases">
        <title>Pelistega sp. NLN82 were isolated from wild rodents of the Hainan Island.</title>
        <authorList>
            <person name="Niu N."/>
            <person name="Zhou J."/>
        </authorList>
    </citation>
    <scope>NUCLEOTIDE SEQUENCE [LARGE SCALE GENOMIC DNA]</scope>
    <source>
        <strain evidence="1 2">NLN82</strain>
    </source>
</reference>
<evidence type="ECO:0000313" key="1">
    <source>
        <dbReference type="EMBL" id="NEN75742.1"/>
    </source>
</evidence>
<comment type="caution">
    <text evidence="1">The sequence shown here is derived from an EMBL/GenBank/DDBJ whole genome shotgun (WGS) entry which is preliminary data.</text>
</comment>
<dbReference type="RefSeq" id="WP_163764341.1">
    <property type="nucleotide sequence ID" value="NZ_JAAGYR010000008.1"/>
</dbReference>
<dbReference type="Proteomes" id="UP000477651">
    <property type="component" value="Unassembled WGS sequence"/>
</dbReference>
<dbReference type="AlphaFoldDB" id="A0A6L9Y5I1"/>
<accession>A0A6L9Y5I1</accession>
<evidence type="ECO:0000313" key="2">
    <source>
        <dbReference type="Proteomes" id="UP000477651"/>
    </source>
</evidence>
<organism evidence="1 2">
    <name type="scientific">Pelistega ratti</name>
    <dbReference type="NCBI Taxonomy" id="2652177"/>
    <lineage>
        <taxon>Bacteria</taxon>
        <taxon>Pseudomonadati</taxon>
        <taxon>Pseudomonadota</taxon>
        <taxon>Betaproteobacteria</taxon>
        <taxon>Burkholderiales</taxon>
        <taxon>Alcaligenaceae</taxon>
        <taxon>Pelistega</taxon>
    </lineage>
</organism>
<protein>
    <recommendedName>
        <fullName evidence="3">Lipoprotein</fullName>
    </recommendedName>
</protein>
<keyword evidence="2" id="KW-1185">Reference proteome</keyword>
<sequence>MLLFSKPLPIILLLALVGCSSIPKIPEQDIPAEILTTSNGATIKIEYTHKEDPSQYYKSDETKQARIARLRIIDKGHDARADVNDVTATILCNPLSLFSLLGVCSPKIYTHEKEDLFGDITPIQNIALTYAYPKYKEKLIKHLRLPKVADYTTTPIYFIPLENYLVFEDNGYYQLNIGFKIFPKNSNAQKMYICQETKTGFPLQQWQANNYELAKKQGELLIDKCFENFRTDHWENLAAFLERQREEEL</sequence>
<evidence type="ECO:0008006" key="3">
    <source>
        <dbReference type="Google" id="ProtNLM"/>
    </source>
</evidence>